<dbReference type="PROSITE" id="PS50068">
    <property type="entry name" value="LDLRA_2"/>
    <property type="match status" value="5"/>
</dbReference>
<evidence type="ECO:0000259" key="20">
    <source>
        <dbReference type="PROSITE" id="PS50026"/>
    </source>
</evidence>
<feature type="disulfide bond" evidence="15">
    <location>
        <begin position="1731"/>
        <end position="1746"/>
    </location>
</feature>
<keyword evidence="5 17" id="KW-0812">Transmembrane</keyword>
<feature type="domain" description="CUB" evidence="18">
    <location>
        <begin position="1031"/>
        <end position="1154"/>
    </location>
</feature>
<dbReference type="FunFam" id="1.20.1070.10:FF:000343">
    <property type="entry name" value="Uncharacterized protein"/>
    <property type="match status" value="1"/>
</dbReference>
<dbReference type="SUPFAM" id="SSF57196">
    <property type="entry name" value="EGF/Laminin"/>
    <property type="match status" value="1"/>
</dbReference>
<feature type="domain" description="EGF-like" evidence="20">
    <location>
        <begin position="642"/>
        <end position="678"/>
    </location>
</feature>
<dbReference type="PROSITE" id="PS51450">
    <property type="entry name" value="LRR"/>
    <property type="match status" value="2"/>
</dbReference>
<dbReference type="PANTHER" id="PTHR24372">
    <property type="entry name" value="GLYCOPROTEIN HORMONE RECEPTOR"/>
    <property type="match status" value="1"/>
</dbReference>
<dbReference type="InterPro" id="IPR023415">
    <property type="entry name" value="LDLR_class-A_CS"/>
</dbReference>
<dbReference type="Gene3D" id="3.10.100.10">
    <property type="entry name" value="Mannose-Binding Protein A, subunit A"/>
    <property type="match status" value="2"/>
</dbReference>
<feature type="disulfide bond" evidence="15">
    <location>
        <begin position="1507"/>
        <end position="1519"/>
    </location>
</feature>
<dbReference type="SUPFAM" id="SSF57424">
    <property type="entry name" value="LDL receptor-like module"/>
    <property type="match status" value="5"/>
</dbReference>
<evidence type="ECO:0000256" key="6">
    <source>
        <dbReference type="ARBA" id="ARBA00022729"/>
    </source>
</evidence>
<feature type="domain" description="G-protein coupled receptors family 1 profile" evidence="22">
    <location>
        <begin position="2017"/>
        <end position="2279"/>
    </location>
</feature>
<dbReference type="InterPro" id="IPR003591">
    <property type="entry name" value="Leu-rich_rpt_typical-subtyp"/>
</dbReference>
<evidence type="ECO:0000256" key="13">
    <source>
        <dbReference type="ARBA" id="ARBA00023224"/>
    </source>
</evidence>
<feature type="disulfide bond" evidence="15">
    <location>
        <begin position="1526"/>
        <end position="1541"/>
    </location>
</feature>
<dbReference type="SMART" id="SM00231">
    <property type="entry name" value="FA58C"/>
    <property type="match status" value="3"/>
</dbReference>
<dbReference type="Pfam" id="PF00001">
    <property type="entry name" value="7tm_1"/>
    <property type="match status" value="1"/>
</dbReference>
<comment type="caution">
    <text evidence="14">Lacks conserved residue(s) required for the propagation of feature annotation.</text>
</comment>
<dbReference type="InterPro" id="IPR017452">
    <property type="entry name" value="GPCR_Rhodpsn_7TM"/>
</dbReference>
<keyword evidence="9" id="KW-0297">G-protein coupled receptor</keyword>
<evidence type="ECO:0000313" key="23">
    <source>
        <dbReference type="EnsemblMetazoa" id="XP_038079407.1"/>
    </source>
</evidence>
<dbReference type="CDD" id="cd15137">
    <property type="entry name" value="7tmA_Relaxin_R"/>
    <property type="match status" value="1"/>
</dbReference>
<keyword evidence="6" id="KW-0732">Signal</keyword>
<dbReference type="SUPFAM" id="SSF81321">
    <property type="entry name" value="Family A G protein-coupled receptor-like"/>
    <property type="match status" value="1"/>
</dbReference>
<dbReference type="PROSITE" id="PS00237">
    <property type="entry name" value="G_PROTEIN_RECEP_F1_1"/>
    <property type="match status" value="1"/>
</dbReference>
<evidence type="ECO:0000259" key="18">
    <source>
        <dbReference type="PROSITE" id="PS01180"/>
    </source>
</evidence>
<evidence type="ECO:0000256" key="8">
    <source>
        <dbReference type="ARBA" id="ARBA00022989"/>
    </source>
</evidence>
<dbReference type="SMART" id="SM00181">
    <property type="entry name" value="EGF"/>
    <property type="match status" value="1"/>
</dbReference>
<proteinExistence type="predicted"/>
<feature type="transmembrane region" description="Helical" evidence="17">
    <location>
        <begin position="2259"/>
        <end position="2280"/>
    </location>
</feature>
<dbReference type="CDD" id="cd00037">
    <property type="entry name" value="CLECT"/>
    <property type="match status" value="2"/>
</dbReference>
<dbReference type="InterPro" id="IPR000859">
    <property type="entry name" value="CUB_dom"/>
</dbReference>
<feature type="domain" description="F5/8 type C" evidence="19">
    <location>
        <begin position="189"/>
        <end position="345"/>
    </location>
</feature>
<feature type="disulfide bond" evidence="15">
    <location>
        <begin position="1462"/>
        <end position="1474"/>
    </location>
</feature>
<dbReference type="GO" id="GO:0005509">
    <property type="term" value="F:calcium ion binding"/>
    <property type="evidence" value="ECO:0007669"/>
    <property type="project" value="InterPro"/>
</dbReference>
<dbReference type="PANTHER" id="PTHR24372:SF77">
    <property type="entry name" value="G-PROTEIN COUPLED RECEPTORS FAMILY 1 PROFILE DOMAIN-CONTAINING PROTEIN"/>
    <property type="match status" value="1"/>
</dbReference>
<dbReference type="PROSITE" id="PS50026">
    <property type="entry name" value="EGF_3"/>
    <property type="match status" value="1"/>
</dbReference>
<keyword evidence="12" id="KW-0675">Receptor</keyword>
<dbReference type="GO" id="GO:0007189">
    <property type="term" value="P:adenylate cyclase-activating G protein-coupled receptor signaling pathway"/>
    <property type="evidence" value="ECO:0007669"/>
    <property type="project" value="TreeGrafter"/>
</dbReference>
<dbReference type="InterPro" id="IPR001881">
    <property type="entry name" value="EGF-like_Ca-bd_dom"/>
</dbReference>
<dbReference type="Gene3D" id="3.80.10.10">
    <property type="entry name" value="Ribonuclease Inhibitor"/>
    <property type="match status" value="1"/>
</dbReference>
<dbReference type="InterPro" id="IPR001304">
    <property type="entry name" value="C-type_lectin-like"/>
</dbReference>
<dbReference type="Pfam" id="PF00057">
    <property type="entry name" value="Ldl_recept_a"/>
    <property type="match status" value="4"/>
</dbReference>
<evidence type="ECO:0000256" key="10">
    <source>
        <dbReference type="ARBA" id="ARBA00023136"/>
    </source>
</evidence>
<feature type="disulfide bond" evidence="15">
    <location>
        <begin position="1673"/>
        <end position="1685"/>
    </location>
</feature>
<feature type="disulfide bond" evidence="15">
    <location>
        <begin position="1565"/>
        <end position="1580"/>
    </location>
</feature>
<dbReference type="GO" id="GO:0005886">
    <property type="term" value="C:plasma membrane"/>
    <property type="evidence" value="ECO:0007669"/>
    <property type="project" value="UniProtKB-SubCell"/>
</dbReference>
<evidence type="ECO:0000313" key="24">
    <source>
        <dbReference type="Proteomes" id="UP000887568"/>
    </source>
</evidence>
<evidence type="ECO:0000259" key="22">
    <source>
        <dbReference type="PROSITE" id="PS50262"/>
    </source>
</evidence>
<reference evidence="23" key="1">
    <citation type="submission" date="2022-11" db="UniProtKB">
        <authorList>
            <consortium name="EnsemblMetazoa"/>
        </authorList>
    </citation>
    <scope>IDENTIFICATION</scope>
</reference>
<dbReference type="PROSITE" id="PS01187">
    <property type="entry name" value="EGF_CA"/>
    <property type="match status" value="1"/>
</dbReference>
<evidence type="ECO:0000256" key="3">
    <source>
        <dbReference type="ARBA" id="ARBA00022536"/>
    </source>
</evidence>
<accession>A0A914BU64</accession>
<dbReference type="OMA" id="RCEEMWA"/>
<keyword evidence="3 14" id="KW-0245">EGF-like domain</keyword>
<dbReference type="InterPro" id="IPR000421">
    <property type="entry name" value="FA58C"/>
</dbReference>
<dbReference type="InterPro" id="IPR000276">
    <property type="entry name" value="GPCR_Rhodpsn"/>
</dbReference>
<feature type="domain" description="F5/8 type C" evidence="19">
    <location>
        <begin position="36"/>
        <end position="184"/>
    </location>
</feature>
<dbReference type="CDD" id="cd00041">
    <property type="entry name" value="CUB"/>
    <property type="match status" value="3"/>
</dbReference>
<evidence type="ECO:0000256" key="4">
    <source>
        <dbReference type="ARBA" id="ARBA00022614"/>
    </source>
</evidence>
<evidence type="ECO:0000256" key="11">
    <source>
        <dbReference type="ARBA" id="ARBA00023157"/>
    </source>
</evidence>
<dbReference type="GeneID" id="119746506"/>
<dbReference type="InterPro" id="IPR018097">
    <property type="entry name" value="EGF_Ca-bd_CS"/>
</dbReference>
<evidence type="ECO:0000256" key="15">
    <source>
        <dbReference type="PROSITE-ProRule" id="PRU00124"/>
    </source>
</evidence>
<dbReference type="PROSITE" id="PS50041">
    <property type="entry name" value="C_TYPE_LECTIN_2"/>
    <property type="match status" value="2"/>
</dbReference>
<dbReference type="SMART" id="SM00179">
    <property type="entry name" value="EGF_CA"/>
    <property type="match status" value="1"/>
</dbReference>
<evidence type="ECO:0000256" key="7">
    <source>
        <dbReference type="ARBA" id="ARBA00022737"/>
    </source>
</evidence>
<feature type="disulfide bond" evidence="15">
    <location>
        <begin position="1712"/>
        <end position="1724"/>
    </location>
</feature>
<feature type="transmembrane region" description="Helical" evidence="17">
    <location>
        <begin position="2225"/>
        <end position="2247"/>
    </location>
</feature>
<dbReference type="OrthoDB" id="6022531at2759"/>
<feature type="disulfide bond" evidence="15">
    <location>
        <begin position="1514"/>
        <end position="1532"/>
    </location>
</feature>
<feature type="domain" description="CUB" evidence="18">
    <location>
        <begin position="907"/>
        <end position="1026"/>
    </location>
</feature>
<feature type="disulfide bond" evidence="15">
    <location>
        <begin position="1481"/>
        <end position="1496"/>
    </location>
</feature>
<dbReference type="InterPro" id="IPR016186">
    <property type="entry name" value="C-type_lectin-like/link_sf"/>
</dbReference>
<feature type="disulfide bond" evidence="15">
    <location>
        <begin position="1692"/>
        <end position="1707"/>
    </location>
</feature>
<dbReference type="EnsemblMetazoa" id="XM_038223479.1">
    <property type="protein sequence ID" value="XP_038079407.1"/>
    <property type="gene ID" value="LOC119746506"/>
</dbReference>
<dbReference type="Gene3D" id="4.10.400.10">
    <property type="entry name" value="Low-density Lipoprotein Receptor"/>
    <property type="match status" value="5"/>
</dbReference>
<dbReference type="Gene3D" id="2.60.120.260">
    <property type="entry name" value="Galactose-binding domain-like"/>
    <property type="match status" value="3"/>
</dbReference>
<dbReference type="InterPro" id="IPR002172">
    <property type="entry name" value="LDrepeatLR_classA_rpt"/>
</dbReference>
<dbReference type="InterPro" id="IPR008979">
    <property type="entry name" value="Galactose-bd-like_sf"/>
</dbReference>
<evidence type="ECO:0000256" key="16">
    <source>
        <dbReference type="SAM" id="MobiDB-lite"/>
    </source>
</evidence>
<keyword evidence="7" id="KW-0677">Repeat</keyword>
<feature type="disulfide bond" evidence="15">
    <location>
        <begin position="1546"/>
        <end position="1558"/>
    </location>
</feature>
<keyword evidence="8 17" id="KW-1133">Transmembrane helix</keyword>
<dbReference type="Pfam" id="PF00431">
    <property type="entry name" value="CUB"/>
    <property type="match status" value="3"/>
</dbReference>
<dbReference type="CDD" id="cd00057">
    <property type="entry name" value="FA58C"/>
    <property type="match status" value="3"/>
</dbReference>
<dbReference type="InterPro" id="IPR036055">
    <property type="entry name" value="LDL_receptor-like_sf"/>
</dbReference>
<dbReference type="SUPFAM" id="SSF49854">
    <property type="entry name" value="Spermadhesin, CUB domain"/>
    <property type="match status" value="3"/>
</dbReference>
<name>A0A914BU64_PATMI</name>
<dbReference type="Proteomes" id="UP000887568">
    <property type="component" value="Unplaced"/>
</dbReference>
<feature type="domain" description="CUB" evidence="18">
    <location>
        <begin position="757"/>
        <end position="894"/>
    </location>
</feature>
<dbReference type="CDD" id="cd00054">
    <property type="entry name" value="EGF_CA"/>
    <property type="match status" value="1"/>
</dbReference>
<evidence type="ECO:0000256" key="17">
    <source>
        <dbReference type="SAM" id="Phobius"/>
    </source>
</evidence>
<dbReference type="RefSeq" id="XP_038079407.1">
    <property type="nucleotide sequence ID" value="XM_038223479.1"/>
</dbReference>
<feature type="disulfide bond" evidence="15">
    <location>
        <begin position="1680"/>
        <end position="1698"/>
    </location>
</feature>
<dbReference type="PROSITE" id="PS50262">
    <property type="entry name" value="G_PROTEIN_RECEP_F1_2"/>
    <property type="match status" value="1"/>
</dbReference>
<dbReference type="SUPFAM" id="SSF49785">
    <property type="entry name" value="Galactose-binding domain-like"/>
    <property type="match status" value="3"/>
</dbReference>
<keyword evidence="2" id="KW-1003">Cell membrane</keyword>
<feature type="transmembrane region" description="Helical" evidence="17">
    <location>
        <begin position="2037"/>
        <end position="2062"/>
    </location>
</feature>
<organism evidence="23 24">
    <name type="scientific">Patiria miniata</name>
    <name type="common">Bat star</name>
    <name type="synonym">Asterina miniata</name>
    <dbReference type="NCBI Taxonomy" id="46514"/>
    <lineage>
        <taxon>Eukaryota</taxon>
        <taxon>Metazoa</taxon>
        <taxon>Echinodermata</taxon>
        <taxon>Eleutherozoa</taxon>
        <taxon>Asterozoa</taxon>
        <taxon>Asteroidea</taxon>
        <taxon>Valvatacea</taxon>
        <taxon>Valvatida</taxon>
        <taxon>Asterinidae</taxon>
        <taxon>Patiria</taxon>
    </lineage>
</organism>
<dbReference type="SMART" id="SM00192">
    <property type="entry name" value="LDLa"/>
    <property type="match status" value="6"/>
</dbReference>
<feature type="disulfide bond" evidence="15">
    <location>
        <begin position="1553"/>
        <end position="1571"/>
    </location>
</feature>
<dbReference type="InterPro" id="IPR032675">
    <property type="entry name" value="LRR_dom_sf"/>
</dbReference>
<dbReference type="GO" id="GO:0008528">
    <property type="term" value="F:G protein-coupled peptide receptor activity"/>
    <property type="evidence" value="ECO:0007669"/>
    <property type="project" value="TreeGrafter"/>
</dbReference>
<feature type="domain" description="F5/8 type C" evidence="19">
    <location>
        <begin position="350"/>
        <end position="503"/>
    </location>
</feature>
<dbReference type="SUPFAM" id="SSF56436">
    <property type="entry name" value="C-type lectin-like"/>
    <property type="match status" value="2"/>
</dbReference>
<dbReference type="Pfam" id="PF07645">
    <property type="entry name" value="EGF_CA"/>
    <property type="match status" value="1"/>
</dbReference>
<evidence type="ECO:0000259" key="19">
    <source>
        <dbReference type="PROSITE" id="PS50022"/>
    </source>
</evidence>
<keyword evidence="4" id="KW-0433">Leucine-rich repeat</keyword>
<dbReference type="PROSITE" id="PS01286">
    <property type="entry name" value="FA58C_2"/>
    <property type="match status" value="1"/>
</dbReference>
<evidence type="ECO:0000256" key="14">
    <source>
        <dbReference type="PROSITE-ProRule" id="PRU00076"/>
    </source>
</evidence>
<evidence type="ECO:0000256" key="1">
    <source>
        <dbReference type="ARBA" id="ARBA00004651"/>
    </source>
</evidence>
<dbReference type="SUPFAM" id="SSF52058">
    <property type="entry name" value="L domain-like"/>
    <property type="match status" value="1"/>
</dbReference>
<dbReference type="GO" id="GO:0009755">
    <property type="term" value="P:hormone-mediated signaling pathway"/>
    <property type="evidence" value="ECO:0007669"/>
    <property type="project" value="TreeGrafter"/>
</dbReference>
<comment type="subcellular location">
    <subcellularLocation>
        <location evidence="1">Cell membrane</location>
        <topology evidence="1">Multi-pass membrane protein</topology>
    </subcellularLocation>
</comment>
<feature type="domain" description="C-type lectin" evidence="21">
    <location>
        <begin position="518"/>
        <end position="628"/>
    </location>
</feature>
<dbReference type="FunFam" id="4.10.400.10:FF:000163">
    <property type="entry name" value="Complement factor I"/>
    <property type="match status" value="1"/>
</dbReference>
<dbReference type="InterPro" id="IPR001611">
    <property type="entry name" value="Leu-rich_rpt"/>
</dbReference>
<dbReference type="InterPro" id="IPR035914">
    <property type="entry name" value="Sperma_CUB_dom_sf"/>
</dbReference>
<feature type="disulfide bond" evidence="15">
    <location>
        <begin position="1469"/>
        <end position="1487"/>
    </location>
</feature>
<dbReference type="SMART" id="SM00042">
    <property type="entry name" value="CUB"/>
    <property type="match status" value="3"/>
</dbReference>
<dbReference type="PROSITE" id="PS01209">
    <property type="entry name" value="LDLRA_1"/>
    <property type="match status" value="4"/>
</dbReference>
<evidence type="ECO:0000256" key="12">
    <source>
        <dbReference type="ARBA" id="ARBA00023170"/>
    </source>
</evidence>
<dbReference type="Pfam" id="PF13855">
    <property type="entry name" value="LRR_8"/>
    <property type="match status" value="2"/>
</dbReference>
<dbReference type="CDD" id="cd00112">
    <property type="entry name" value="LDLa"/>
    <property type="match status" value="4"/>
</dbReference>
<evidence type="ECO:0000259" key="21">
    <source>
        <dbReference type="PROSITE" id="PS50041"/>
    </source>
</evidence>
<dbReference type="InterPro" id="IPR000742">
    <property type="entry name" value="EGF"/>
</dbReference>
<dbReference type="InterPro" id="IPR016187">
    <property type="entry name" value="CTDL_fold"/>
</dbReference>
<dbReference type="Gene3D" id="2.60.120.290">
    <property type="entry name" value="Spermadhesin, CUB domain"/>
    <property type="match status" value="3"/>
</dbReference>
<dbReference type="PROSITE" id="PS01180">
    <property type="entry name" value="CUB"/>
    <property type="match status" value="3"/>
</dbReference>
<protein>
    <submittedName>
        <fullName evidence="23">Uncharacterized protein</fullName>
    </submittedName>
</protein>
<feature type="transmembrane region" description="Helical" evidence="17">
    <location>
        <begin position="2128"/>
        <end position="2147"/>
    </location>
</feature>
<evidence type="ECO:0000256" key="2">
    <source>
        <dbReference type="ARBA" id="ARBA00022475"/>
    </source>
</evidence>
<keyword evidence="10 17" id="KW-0472">Membrane</keyword>
<keyword evidence="13" id="KW-0807">Transducer</keyword>
<feature type="transmembrane region" description="Helical" evidence="17">
    <location>
        <begin position="2179"/>
        <end position="2204"/>
    </location>
</feature>
<dbReference type="Gene3D" id="2.10.25.10">
    <property type="entry name" value="Laminin"/>
    <property type="match status" value="1"/>
</dbReference>
<keyword evidence="24" id="KW-1185">Reference proteome</keyword>
<dbReference type="SMART" id="SM00369">
    <property type="entry name" value="LRR_TYP"/>
    <property type="match status" value="5"/>
</dbReference>
<feature type="transmembrane region" description="Helical" evidence="17">
    <location>
        <begin position="2005"/>
        <end position="2025"/>
    </location>
</feature>
<feature type="domain" description="C-type lectin" evidence="21">
    <location>
        <begin position="1179"/>
        <end position="1313"/>
    </location>
</feature>
<dbReference type="SMART" id="SM00034">
    <property type="entry name" value="CLECT"/>
    <property type="match status" value="2"/>
</dbReference>
<dbReference type="InterPro" id="IPR049883">
    <property type="entry name" value="NOTCH1_EGF-like"/>
</dbReference>
<dbReference type="PROSITE" id="PS50022">
    <property type="entry name" value="FA58C_3"/>
    <property type="match status" value="3"/>
</dbReference>
<evidence type="ECO:0000256" key="9">
    <source>
        <dbReference type="ARBA" id="ARBA00023040"/>
    </source>
</evidence>
<dbReference type="Gene3D" id="1.20.1070.10">
    <property type="entry name" value="Rhodopsin 7-helix transmembrane proteins"/>
    <property type="match status" value="1"/>
</dbReference>
<dbReference type="Pfam" id="PF00059">
    <property type="entry name" value="Lectin_C"/>
    <property type="match status" value="1"/>
</dbReference>
<keyword evidence="11 15" id="KW-1015">Disulfide bond</keyword>
<dbReference type="PRINTS" id="PR00261">
    <property type="entry name" value="LDLRECEPTOR"/>
</dbReference>
<evidence type="ECO:0000256" key="5">
    <source>
        <dbReference type="ARBA" id="ARBA00022692"/>
    </source>
</evidence>
<feature type="region of interest" description="Disordered" evidence="16">
    <location>
        <begin position="2425"/>
        <end position="2446"/>
    </location>
</feature>
<sequence length="2463" mass="276406">MLEMYPERKGSQHYDLFTRLDTVCDAYEENSYPASCPLPLGVASGDVTNAQLRASSYMDENHTAGHARIGNPTSWRPLPQDQDPWLEIDFLERMLITGLLVQGGGKEHSWVKSFTLRFSNDLSAFWPYDEYKRLEIKSIVIKANGEPGCVKPIYLNPPIKARYLEINPQESYGGVALRLEVLGCRDNDCDFAAGIARGDIHNAEITASSSVGDEKGIHGPANARLNPFGVPRTGWIPSMSDSEPWLQVYLPSVYLITGVVTQGCGNLDRWTARYTIRYSADRSLEDLVDYRRLGHVQVFVGNNDRNTLKRNNLDPPIRAEVFRIYPQTSPDVHVDSCLRFELLGCKYRACGSRLGMESELISSSQITESSEYVGQDGDVGRLHHIACWKPNGMGNNHWIQVDLLELYTITGLITQGGYNNAFLGDQEVFYWPDSYRVLYTSWKDDSEWRTYFNLEGDVMDFPSYPDPHTEMRQDFDRPFITRTIRLIPRSWRGYCLRMEILGCRLSEGQVCGEASLLHDGFCVGSVNTQSSGACDAIFAEASQPLTINSLATQQWLGLKRDDIKVNDRHYQYKVGLKTELEGEVFTWADGTPMTYNNFRWPTNITDNSTEWCVYIDMNDDLRWREFKCMNDAVPRATICQLDVDECTTSGHLCSHTCSNFPGGFQCLCPRGYRLNGMDDIACTTLCKDKPPGQVFQNTSTDCLSDPYGLGCLDLTIPDIDIGWPDFSDQQWPEESYDHVSGSALSTVPTFPLLESTCNRDVADVRCEEMWARNVNLEYVYSKHGYIHSLSFPPWYNQASTCQINIQLPPGNFIRLEIHEMVLRRKPRTARCIDVLNVTDHLTPHHSMSRGSFCGDLRDLVVTCRSNNVTLRLDIGAIGQDMPKKLGFMASYSMTDCTGSTAGCDPGCGKKDVLTSSKGNFSTTDFPSELPPFSICAWNISLPAGSYIALNFSEFLIAEDEDSSECVDFVQIFLSDDSGPYEDAPAGQPMCGSTPSFIVSNSSSIQVVFRTGLDSKSLGFIAEYESTDIPGCGIGFYSGEGIQRCDMPEAAIASVNYPRHYLPGTSSVWHITTQTGTYIELEFVTFDVPDPFGISSFVQINDGAPDDRGSMLLAKLTNRRPPRGPIRSSFNEMTVRFRGDGSVTGNGFYAEYRAAVFVPKVDLYPSSTNNNICQSDWRYYNGQCYAFREANHSIRWTDAQRLCAAEGANLVSINDFAEMNFIHRLMTSDWLTNNFNTYIGLRYHHQRQQHRWQDESPMSYADWYIPRRIEHGLMTTPSLMMNSAPQPDGGALERCSQIILRNLHSTSHWHDVPCASKNSNQFICEKSSYRGHLPLTSGESLEQLSNAALCDDKWTLVHGHYCVKLLLNRSTTFLNRCPANSRLATAVYPNIAEKLPYLIEYVWGQDPSADMRFLIGPRGEGADQAYDVITCVDGHWRKVHERVARGVDGAICATEATVEASGCPTNMFTCGSGECLHRVFVCDHRSDCLDNSDEDSCSNDVEIADSVCTNTSFRCGSGECISLSFYCDFYPHCQDTSDETNCSIVTCTDLEFRCSSGQCINKELHCNLVEDCVDGSDEENCAAVLGGFQCYDGAWLPDHTHCDGTKDCPGNNREDEPNTDCVFFQCNSDPDLIQCNNGACVDRRHICFYDFDQFGYQTGCRDVTHLRFCDDFECSNNTFKCPGSYCIPLHRRCDDTKDCPGGEDEIGCSNHTCAGHYRCHDSRVCVTKSHVCDGIKECPSGDDELFCETKCPAGCSCTGLSYACTGVSWSDVTANLIPRNVRKLELRGVLAVTRRRREVLLNNNVSVEYTLFLPLVELQQLAELDLSGNGIDVLTPGMFTKQNNLYKLVLADNNIRKLENGTFEGLRRLQFLNLTGNPLAEIASGAFLDVVMLPVLDLGQLKLRHLQPGVFKGLDTLEALNVRDNPLTAVDSGAFYGLKVTHTLDIRGTDIAKVDPEMFEGLDSLQTLYADKYLFCCLLRDIDTCEAPMDELSSCEDLMRNPILRVFIWILGFSALVGNAFVIVWRSRSKDREQSRKIQTFLILNLAVADLLMGLYMIVIASADLHYRSDYMIHAQEWQESIVCQMAGFISVLSSESSVFLLVLITTDRFLGVVFPFSRWRLHTKSSRYAVACLWFLAFFLSLLPVVLRPAFGDRFYGRSSVCLALPFTRTKLPGWEYSVVLFLGVNLLGFLVIFICYFSMYIAIKRASKQCTRKRENMEEIKMATKMGIIVGTDFFCWMPIIIMGLLSVSGTAIIPQEMYAWAAVFMLPVNSAANPYLYTISSLDRKRKKARTSTSSPTWKTECTRDVSVDFEMVKYAKGDGSSKDKDNPSLMATVYAEQLENRVLPFMGRRIHSFMLRQYIAQAKTPLAVSVVAAIENDLRRALEFLHKNGIAHGKIDEDFVAIEKEKKDGRVAFLVMRGEPLDADESSGSGNSSPVEEEVPLLRRDNRQLDELLARLRGSH</sequence>
<dbReference type="PROSITE" id="PS00010">
    <property type="entry name" value="ASX_HYDROXYL"/>
    <property type="match status" value="1"/>
</dbReference>
<dbReference type="Pfam" id="PF00754">
    <property type="entry name" value="F5_F8_type_C"/>
    <property type="match status" value="3"/>
</dbReference>
<dbReference type="InterPro" id="IPR000152">
    <property type="entry name" value="EGF-type_Asp/Asn_hydroxyl_site"/>
</dbReference>